<dbReference type="GO" id="GO:0008171">
    <property type="term" value="F:O-methyltransferase activity"/>
    <property type="evidence" value="ECO:0007669"/>
    <property type="project" value="UniProtKB-UniRule"/>
</dbReference>
<dbReference type="EMBL" id="ML002398">
    <property type="protein sequence ID" value="RKP38167.1"/>
    <property type="molecule type" value="Genomic_DNA"/>
</dbReference>
<feature type="domain" description="Bin3-type SAM" evidence="7">
    <location>
        <begin position="25"/>
        <end position="248"/>
    </location>
</feature>
<name>A0A4P9ZX08_9FUNG</name>
<dbReference type="PANTHER" id="PTHR12315">
    <property type="entry name" value="BICOID-INTERACTING PROTEIN RELATED"/>
    <property type="match status" value="1"/>
</dbReference>
<feature type="non-terminal residue" evidence="8">
    <location>
        <position position="1"/>
    </location>
</feature>
<dbReference type="AlphaFoldDB" id="A0A4P9ZX08"/>
<dbReference type="InterPro" id="IPR029063">
    <property type="entry name" value="SAM-dependent_MTases_sf"/>
</dbReference>
<evidence type="ECO:0000256" key="6">
    <source>
        <dbReference type="RuleBase" id="RU367087"/>
    </source>
</evidence>
<dbReference type="Pfam" id="PF06859">
    <property type="entry name" value="Bin3"/>
    <property type="match status" value="1"/>
</dbReference>
<dbReference type="PROSITE" id="PS51515">
    <property type="entry name" value="BIN3_SAM"/>
    <property type="match status" value="1"/>
</dbReference>
<evidence type="ECO:0000256" key="4">
    <source>
        <dbReference type="ARBA" id="ARBA00022691"/>
    </source>
</evidence>
<evidence type="ECO:0000256" key="3">
    <source>
        <dbReference type="ARBA" id="ARBA00022679"/>
    </source>
</evidence>
<dbReference type="Gene3D" id="3.40.50.150">
    <property type="entry name" value="Vaccinia Virus protein VP39"/>
    <property type="match status" value="1"/>
</dbReference>
<evidence type="ECO:0000256" key="2">
    <source>
        <dbReference type="ARBA" id="ARBA00022603"/>
    </source>
</evidence>
<dbReference type="PANTHER" id="PTHR12315:SF0">
    <property type="entry name" value="7SK SNRNA METHYLPHOSPHATE CAPPING ENZYME"/>
    <property type="match status" value="1"/>
</dbReference>
<gene>
    <name evidence="8" type="ORF">BJ085DRAFT_1499</name>
</gene>
<dbReference type="EC" id="2.1.1.-" evidence="6"/>
<evidence type="ECO:0000256" key="1">
    <source>
        <dbReference type="ARBA" id="ARBA00008361"/>
    </source>
</evidence>
<dbReference type="InterPro" id="IPR039772">
    <property type="entry name" value="Bin3-like"/>
</dbReference>
<dbReference type="SUPFAM" id="SSF53335">
    <property type="entry name" value="S-adenosyl-L-methionine-dependent methyltransferases"/>
    <property type="match status" value="1"/>
</dbReference>
<keyword evidence="4 5" id="KW-0949">S-adenosyl-L-methionine</keyword>
<dbReference type="GO" id="GO:0040031">
    <property type="term" value="P:snRNA modification"/>
    <property type="evidence" value="ECO:0007669"/>
    <property type="project" value="TreeGrafter"/>
</dbReference>
<organism evidence="8 9">
    <name type="scientific">Dimargaris cristalligena</name>
    <dbReference type="NCBI Taxonomy" id="215637"/>
    <lineage>
        <taxon>Eukaryota</taxon>
        <taxon>Fungi</taxon>
        <taxon>Fungi incertae sedis</taxon>
        <taxon>Zoopagomycota</taxon>
        <taxon>Kickxellomycotina</taxon>
        <taxon>Dimargaritomycetes</taxon>
        <taxon>Dimargaritales</taxon>
        <taxon>Dimargaritaceae</taxon>
        <taxon>Dimargaris</taxon>
    </lineage>
</organism>
<keyword evidence="2 6" id="KW-0489">Methyltransferase</keyword>
<evidence type="ECO:0000313" key="9">
    <source>
        <dbReference type="Proteomes" id="UP000268162"/>
    </source>
</evidence>
<keyword evidence="3 6" id="KW-0808">Transferase</keyword>
<reference evidence="9" key="1">
    <citation type="journal article" date="2018" name="Nat. Microbiol.">
        <title>Leveraging single-cell genomics to expand the fungal tree of life.</title>
        <authorList>
            <person name="Ahrendt S.R."/>
            <person name="Quandt C.A."/>
            <person name="Ciobanu D."/>
            <person name="Clum A."/>
            <person name="Salamov A."/>
            <person name="Andreopoulos B."/>
            <person name="Cheng J.F."/>
            <person name="Woyke T."/>
            <person name="Pelin A."/>
            <person name="Henrissat B."/>
            <person name="Reynolds N.K."/>
            <person name="Benny G.L."/>
            <person name="Smith M.E."/>
            <person name="James T.Y."/>
            <person name="Grigoriev I.V."/>
        </authorList>
    </citation>
    <scope>NUCLEOTIDE SEQUENCE [LARGE SCALE GENOMIC DNA]</scope>
    <source>
        <strain evidence="9">RSA 468</strain>
    </source>
</reference>
<sequence length="248" mass="28109">YGNYAQYYGYRQPSQGTVDPVAALDPRIALLDPAWIRNQRVLDIGCNAGFVTSGLALHLQPWWAVGVDIDPTLIRKAKQHLHFINSLLPPSFHSTSIENISTRPAIYFPLSMPRLFGNIPPSHSAQLTPTPTLVQSPLKFPQNVFYHSLNWLHPPDPSPLPTHYDTILALSVSKWIHLHHGDFGLCQFFQKAYDQLVPGGRFVLEPQAFEGYAKRSRLTETMSHNYQSIQMRPEHFKEHLMSVVGFTS</sequence>
<evidence type="ECO:0000259" key="7">
    <source>
        <dbReference type="PROSITE" id="PS51515"/>
    </source>
</evidence>
<comment type="similarity">
    <text evidence="1 6">Belongs to the methyltransferase superfamily.</text>
</comment>
<evidence type="ECO:0000313" key="8">
    <source>
        <dbReference type="EMBL" id="RKP38167.1"/>
    </source>
</evidence>
<evidence type="ECO:0000256" key="5">
    <source>
        <dbReference type="PROSITE-ProRule" id="PRU00848"/>
    </source>
</evidence>
<dbReference type="InterPro" id="IPR010675">
    <property type="entry name" value="Bin3_C"/>
</dbReference>
<feature type="non-terminal residue" evidence="8">
    <location>
        <position position="248"/>
    </location>
</feature>
<proteinExistence type="inferred from homology"/>
<dbReference type="GO" id="GO:0008173">
    <property type="term" value="F:RNA methyltransferase activity"/>
    <property type="evidence" value="ECO:0007669"/>
    <property type="project" value="UniProtKB-UniRule"/>
</dbReference>
<protein>
    <recommendedName>
        <fullName evidence="6">RNA methyltransferase</fullName>
        <ecNumber evidence="6">2.1.1.-</ecNumber>
    </recommendedName>
</protein>
<dbReference type="CDD" id="cd02440">
    <property type="entry name" value="AdoMet_MTases"/>
    <property type="match status" value="1"/>
</dbReference>
<accession>A0A4P9ZX08</accession>
<dbReference type="STRING" id="215637.A0A4P9ZX08"/>
<dbReference type="InterPro" id="IPR024160">
    <property type="entry name" value="BIN3_SAM-bd_dom"/>
</dbReference>
<keyword evidence="9" id="KW-1185">Reference proteome</keyword>
<dbReference type="GO" id="GO:0032259">
    <property type="term" value="P:methylation"/>
    <property type="evidence" value="ECO:0007669"/>
    <property type="project" value="UniProtKB-KW"/>
</dbReference>
<dbReference type="GO" id="GO:0017069">
    <property type="term" value="F:snRNA binding"/>
    <property type="evidence" value="ECO:0007669"/>
    <property type="project" value="TreeGrafter"/>
</dbReference>
<dbReference type="Proteomes" id="UP000268162">
    <property type="component" value="Unassembled WGS sequence"/>
</dbReference>